<name>A0AAI8VVY3_9PEZI</name>
<comment type="caution">
    <text evidence="2">The sequence shown here is derived from an EMBL/GenBank/DDBJ whole genome shotgun (WGS) entry which is preliminary data.</text>
</comment>
<sequence>MADCIELELQTVEISSKGGSNLSLFTTSRVFITDAPIPDISPDDLLDLLLSKQLWLLSPGFCQLDFIVDLRQCHMSESDAADALDFMAETIRQCPLWPKLGLTIELLDVQHSLEYDGTSSICLKLEHLDKTCVLLCPPHLHTATLRGLECLLQFNVSRPKENDTEDSHTSNSAVVDAGVVPGSFTQHCNTQPSTDATMQVPSGDVDQAEGASSLEGAEDEDDWAVVARLIEATLRRTIGVQKRFLNLKLRRPKGTLSLLEIAPAIWNANYLQSIARHTDNFPVISSILMTAIKGQSPTLRRKGAELLDQDLVQHHQALEDKTTADDNSLLETSIQWRLWDLLQTSLKPTMRLKTKTAGSVLASSLAGMQAVGNASELEEGIGLEEGGREPLSDNLWEPWVSDSWPDLSGHYHPDDGFDLGTAEHHEWRHEDAEHAYPTRDRTMEALEPREEVEYLQDQDLSMDFSGLWYPEPYDEDVIPHTHNSQQNHHMSEYSETDVVMDSQELEHPHDDKYQYSNGAHYNALPGDLHSGHQLPEPRQYAYSEQDRREATYRREEIHDVISVDHLEPAPPMDVFARTLPPAGEVYAESYGRRIIEDDASKKKYLVEYIGLGSQYCRWLSMKDLGGEAGQLLADYRIRRPAR</sequence>
<evidence type="ECO:0000256" key="1">
    <source>
        <dbReference type="SAM" id="MobiDB-lite"/>
    </source>
</evidence>
<gene>
    <name evidence="2" type="ORF">KHLLAP_LOCUS12078</name>
</gene>
<keyword evidence="3" id="KW-1185">Reference proteome</keyword>
<evidence type="ECO:0000313" key="2">
    <source>
        <dbReference type="EMBL" id="CAJ2511610.1"/>
    </source>
</evidence>
<dbReference type="EMBL" id="CAUWAG010000018">
    <property type="protein sequence ID" value="CAJ2511610.1"/>
    <property type="molecule type" value="Genomic_DNA"/>
</dbReference>
<accession>A0AAI8VVY3</accession>
<proteinExistence type="predicted"/>
<feature type="region of interest" description="Disordered" evidence="1">
    <location>
        <begin position="190"/>
        <end position="217"/>
    </location>
</feature>
<protein>
    <submittedName>
        <fullName evidence="2">Uu.00g072350.m01.CDS01</fullName>
    </submittedName>
</protein>
<dbReference type="AlphaFoldDB" id="A0AAI8VVY3"/>
<feature type="compositionally biased region" description="Polar residues" evidence="1">
    <location>
        <begin position="190"/>
        <end position="200"/>
    </location>
</feature>
<dbReference type="Proteomes" id="UP001295740">
    <property type="component" value="Unassembled WGS sequence"/>
</dbReference>
<feature type="region of interest" description="Disordered" evidence="1">
    <location>
        <begin position="515"/>
        <end position="534"/>
    </location>
</feature>
<organism evidence="2 3">
    <name type="scientific">Anthostomella pinea</name>
    <dbReference type="NCBI Taxonomy" id="933095"/>
    <lineage>
        <taxon>Eukaryota</taxon>
        <taxon>Fungi</taxon>
        <taxon>Dikarya</taxon>
        <taxon>Ascomycota</taxon>
        <taxon>Pezizomycotina</taxon>
        <taxon>Sordariomycetes</taxon>
        <taxon>Xylariomycetidae</taxon>
        <taxon>Xylariales</taxon>
        <taxon>Xylariaceae</taxon>
        <taxon>Anthostomella</taxon>
    </lineage>
</organism>
<reference evidence="2" key="1">
    <citation type="submission" date="2023-10" db="EMBL/GenBank/DDBJ databases">
        <authorList>
            <person name="Hackl T."/>
        </authorList>
    </citation>
    <scope>NUCLEOTIDE SEQUENCE</scope>
</reference>
<evidence type="ECO:0000313" key="3">
    <source>
        <dbReference type="Proteomes" id="UP001295740"/>
    </source>
</evidence>